<gene>
    <name evidence="2" type="ORF">BEWA_049580</name>
</gene>
<keyword evidence="3" id="KW-1185">Reference proteome</keyword>
<name>L1LAY6_THEEQ</name>
<organism evidence="2 3">
    <name type="scientific">Theileria equi strain WA</name>
    <dbReference type="NCBI Taxonomy" id="1537102"/>
    <lineage>
        <taxon>Eukaryota</taxon>
        <taxon>Sar</taxon>
        <taxon>Alveolata</taxon>
        <taxon>Apicomplexa</taxon>
        <taxon>Aconoidasida</taxon>
        <taxon>Piroplasmida</taxon>
        <taxon>Theileriidae</taxon>
        <taxon>Theileria</taxon>
    </lineage>
</organism>
<evidence type="ECO:0000313" key="3">
    <source>
        <dbReference type="Proteomes" id="UP000031512"/>
    </source>
</evidence>
<feature type="compositionally biased region" description="Basic and acidic residues" evidence="1">
    <location>
        <begin position="376"/>
        <end position="385"/>
    </location>
</feature>
<dbReference type="KEGG" id="beq:BEWA_049580"/>
<feature type="compositionally biased region" description="Acidic residues" evidence="1">
    <location>
        <begin position="386"/>
        <end position="395"/>
    </location>
</feature>
<sequence>MAALIPPQVTIKLSENQNVNKDGEQGKITYGEPVTGSTTRITITVTKSPYPTYQGSTANFYRYRHALETRGTKPFKLLAVHGDENSPINIAHDIGQYITSVSAYYWKDKSKEAILVEVVTTNHLGAHTYYYGKKDGNIWTPLSGNPGPQPTPLVPDDLEKKLDDLVCQHYKAVTLDLSSKNSKTYTNDDNKNNKYCCSYHNPNGDKNDGRIAVNKGSVSCKVTNHDPSQAHPSSAPFFKHEITSDGGLRVSAIKYYPNSSGPRRRINIPGLENFQNGSLFLYVFHCTGEAPILIYVEGGGHTVDKRWFKKPASSNGKDENWEALDDLNNITLGEQPNAIDCEKYKRLVEELKCSNHKDCPLSQNGPPQPPPPVGEKNLEEDKREDGEPEDDEEVTSTDSSWDLKTILGPIFGTGAPVGGGAYAGWHVYTRYFLDALVRLI</sequence>
<protein>
    <submittedName>
        <fullName evidence="2">Uncharacterized protein</fullName>
    </submittedName>
</protein>
<reference evidence="2 3" key="1">
    <citation type="journal article" date="2012" name="BMC Genomics">
        <title>Comparative genomic analysis and phylogenetic position of Theileria equi.</title>
        <authorList>
            <person name="Kappmeyer L.S."/>
            <person name="Thiagarajan M."/>
            <person name="Herndon D.R."/>
            <person name="Ramsay J.D."/>
            <person name="Caler E."/>
            <person name="Djikeng A."/>
            <person name="Gillespie J.J."/>
            <person name="Lau A.O."/>
            <person name="Roalson E.H."/>
            <person name="Silva J.C."/>
            <person name="Silva M.G."/>
            <person name="Suarez C.E."/>
            <person name="Ueti M.W."/>
            <person name="Nene V.M."/>
            <person name="Mealey R.H."/>
            <person name="Knowles D.P."/>
            <person name="Brayton K.A."/>
        </authorList>
    </citation>
    <scope>NUCLEOTIDE SEQUENCE [LARGE SCALE GENOMIC DNA]</scope>
    <source>
        <strain evidence="2 3">WA</strain>
    </source>
</reference>
<feature type="region of interest" description="Disordered" evidence="1">
    <location>
        <begin position="357"/>
        <end position="399"/>
    </location>
</feature>
<dbReference type="Proteomes" id="UP000031512">
    <property type="component" value="Unassembled WGS sequence"/>
</dbReference>
<dbReference type="VEuPathDB" id="PiroplasmaDB:BEWA_049580"/>
<evidence type="ECO:0000256" key="1">
    <source>
        <dbReference type="SAM" id="MobiDB-lite"/>
    </source>
</evidence>
<dbReference type="GeneID" id="15804208"/>
<dbReference type="AlphaFoldDB" id="L1LAY6"/>
<evidence type="ECO:0000313" key="2">
    <source>
        <dbReference type="EMBL" id="EKX72491.1"/>
    </source>
</evidence>
<dbReference type="EMBL" id="ACOU01000007">
    <property type="protein sequence ID" value="EKX72491.1"/>
    <property type="molecule type" value="Genomic_DNA"/>
</dbReference>
<comment type="caution">
    <text evidence="2">The sequence shown here is derived from an EMBL/GenBank/DDBJ whole genome shotgun (WGS) entry which is preliminary data.</text>
</comment>
<accession>L1LAY6</accession>
<dbReference type="RefSeq" id="XP_004831943.1">
    <property type="nucleotide sequence ID" value="XM_004831886.1"/>
</dbReference>
<proteinExistence type="predicted"/>